<evidence type="ECO:0000313" key="1">
    <source>
        <dbReference type="EMBL" id="CEA14566.1"/>
    </source>
</evidence>
<dbReference type="RefSeq" id="WP_048073579.1">
    <property type="nucleotide sequence ID" value="NZ_JARVXG010000023.1"/>
</dbReference>
<sequence>MTKPEEQAISLPCNHNSKYGTVTLKDEGVCIILRSNNPFADDSKSELIKYQDILSVRYDKGFTLSRWPKLYIETTTFSKKIGINVTDRDLLKQFVDKLNSRILEVKTSEVKTQEIPEQTLAEKLKEAKELLDIGALSQEEFDEIKQRYLKDF</sequence>
<dbReference type="AlphaFoldDB" id="A0A090JYF8"/>
<reference evidence="1" key="1">
    <citation type="submission" date="2014-08" db="EMBL/GenBank/DDBJ databases">
        <authorList>
            <person name="Wibberg D."/>
        </authorList>
    </citation>
    <scope>NUCLEOTIDE SEQUENCE</scope>
</reference>
<dbReference type="PATRIC" id="fig|2162.9.peg.2318"/>
<accession>A0A090JYF8</accession>
<organism evidence="1">
    <name type="scientific">Methanobacterium formicicum</name>
    <dbReference type="NCBI Taxonomy" id="2162"/>
    <lineage>
        <taxon>Archaea</taxon>
        <taxon>Methanobacteriati</taxon>
        <taxon>Methanobacteriota</taxon>
        <taxon>Methanomada group</taxon>
        <taxon>Methanobacteria</taxon>
        <taxon>Methanobacteriales</taxon>
        <taxon>Methanobacteriaceae</taxon>
        <taxon>Methanobacterium</taxon>
    </lineage>
</organism>
<protein>
    <submittedName>
        <fullName evidence="1">Uncharacterized protein</fullName>
    </submittedName>
</protein>
<dbReference type="EMBL" id="LN515531">
    <property type="protein sequence ID" value="CEA14566.1"/>
    <property type="molecule type" value="Genomic_DNA"/>
</dbReference>
<gene>
    <name evidence="1" type="ORF">DSM1535_2246</name>
</gene>
<dbReference type="KEGG" id="mfi:DSM1535_2246"/>
<proteinExistence type="predicted"/>
<name>A0A090JYF8_METFO</name>